<dbReference type="AlphaFoldDB" id="A0A840CIH8"/>
<dbReference type="Pfam" id="PF13102">
    <property type="entry name" value="Phage_int_SAM_5"/>
    <property type="match status" value="1"/>
</dbReference>
<dbReference type="GO" id="GO:0003677">
    <property type="term" value="F:DNA binding"/>
    <property type="evidence" value="ECO:0007669"/>
    <property type="project" value="UniProtKB-KW"/>
</dbReference>
<sequence length="305" mass="35155">MNKELSISEVIDYLIEKFSTQVRIKNGREVIGSTNAKDYKMLKNSLEKFVSEKYKKPLTSYQFQDIDTHFLIDYISFLERRAADMGTKGAIPNRLKKLQAVFNHAREMGVKNADSSIFKNVSEEMKISEVAPLILSADTMHKIENIDRSAFSRTELFHVDLFLFSLYTGGMTCSDMAYLTYSQIKKGIITCEKMRTHKTVIVSLITKSQDITDHYRNKCYSNYVLPIFTAKHLTEKQQRERIDRLTFSVNKTLIKVCKQIKFRKKITLGSTQAAYIAQMLKSGVDPFYIAQSTGCTTEYICKHFL</sequence>
<organism evidence="4 5">
    <name type="scientific">Dysgonomonas hofstadii</name>
    <dbReference type="NCBI Taxonomy" id="637886"/>
    <lineage>
        <taxon>Bacteria</taxon>
        <taxon>Pseudomonadati</taxon>
        <taxon>Bacteroidota</taxon>
        <taxon>Bacteroidia</taxon>
        <taxon>Bacteroidales</taxon>
        <taxon>Dysgonomonadaceae</taxon>
        <taxon>Dysgonomonas</taxon>
    </lineage>
</organism>
<dbReference type="Gene3D" id="1.10.443.10">
    <property type="entry name" value="Intergrase catalytic core"/>
    <property type="match status" value="1"/>
</dbReference>
<dbReference type="InterPro" id="IPR013762">
    <property type="entry name" value="Integrase-like_cat_sf"/>
</dbReference>
<evidence type="ECO:0000256" key="1">
    <source>
        <dbReference type="ARBA" id="ARBA00023125"/>
    </source>
</evidence>
<dbReference type="InterPro" id="IPR011010">
    <property type="entry name" value="DNA_brk_join_enz"/>
</dbReference>
<dbReference type="RefSeq" id="WP_183306072.1">
    <property type="nucleotide sequence ID" value="NZ_JACIEP010000003.1"/>
</dbReference>
<dbReference type="EMBL" id="JACIEP010000003">
    <property type="protein sequence ID" value="MBB4035126.1"/>
    <property type="molecule type" value="Genomic_DNA"/>
</dbReference>
<evidence type="ECO:0000313" key="5">
    <source>
        <dbReference type="Proteomes" id="UP000555103"/>
    </source>
</evidence>
<dbReference type="GO" id="GO:0015074">
    <property type="term" value="P:DNA integration"/>
    <property type="evidence" value="ECO:0007669"/>
    <property type="project" value="InterPro"/>
</dbReference>
<dbReference type="InterPro" id="IPR010998">
    <property type="entry name" value="Integrase_recombinase_N"/>
</dbReference>
<dbReference type="Proteomes" id="UP000555103">
    <property type="component" value="Unassembled WGS sequence"/>
</dbReference>
<evidence type="ECO:0000256" key="2">
    <source>
        <dbReference type="ARBA" id="ARBA00023172"/>
    </source>
</evidence>
<dbReference type="InterPro" id="IPR025269">
    <property type="entry name" value="SAM-like_dom"/>
</dbReference>
<accession>A0A840CIH8</accession>
<protein>
    <recommendedName>
        <fullName evidence="3">Phage integrase SAM-like domain-containing protein</fullName>
    </recommendedName>
</protein>
<keyword evidence="2" id="KW-0233">DNA recombination</keyword>
<name>A0A840CIH8_9BACT</name>
<gene>
    <name evidence="4" type="ORF">GGR21_001015</name>
</gene>
<dbReference type="SUPFAM" id="SSF56349">
    <property type="entry name" value="DNA breaking-rejoining enzymes"/>
    <property type="match status" value="1"/>
</dbReference>
<proteinExistence type="predicted"/>
<keyword evidence="5" id="KW-1185">Reference proteome</keyword>
<reference evidence="4 5" key="1">
    <citation type="submission" date="2020-08" db="EMBL/GenBank/DDBJ databases">
        <title>Genomic Encyclopedia of Type Strains, Phase IV (KMG-IV): sequencing the most valuable type-strain genomes for metagenomic binning, comparative biology and taxonomic classification.</title>
        <authorList>
            <person name="Goeker M."/>
        </authorList>
    </citation>
    <scope>NUCLEOTIDE SEQUENCE [LARGE SCALE GENOMIC DNA]</scope>
    <source>
        <strain evidence="4 5">DSM 104969</strain>
    </source>
</reference>
<dbReference type="Gene3D" id="1.10.150.130">
    <property type="match status" value="1"/>
</dbReference>
<comment type="caution">
    <text evidence="4">The sequence shown here is derived from an EMBL/GenBank/DDBJ whole genome shotgun (WGS) entry which is preliminary data.</text>
</comment>
<evidence type="ECO:0000313" key="4">
    <source>
        <dbReference type="EMBL" id="MBB4035126.1"/>
    </source>
</evidence>
<evidence type="ECO:0000259" key="3">
    <source>
        <dbReference type="Pfam" id="PF13102"/>
    </source>
</evidence>
<keyword evidence="1" id="KW-0238">DNA-binding</keyword>
<dbReference type="GO" id="GO:0006310">
    <property type="term" value="P:DNA recombination"/>
    <property type="evidence" value="ECO:0007669"/>
    <property type="project" value="UniProtKB-KW"/>
</dbReference>
<feature type="domain" description="Phage integrase SAM-like" evidence="3">
    <location>
        <begin position="29"/>
        <end position="114"/>
    </location>
</feature>